<keyword evidence="7" id="KW-1185">Reference proteome</keyword>
<dbReference type="HOGENOM" id="CLU_472227_0_0_2"/>
<dbReference type="SMART" id="SM00382">
    <property type="entry name" value="AAA"/>
    <property type="match status" value="1"/>
</dbReference>
<proteinExistence type="inferred from homology"/>
<dbReference type="GeneID" id="7399541"/>
<dbReference type="RefSeq" id="WP_015910318.1">
    <property type="nucleotide sequence ID" value="NC_012029.1"/>
</dbReference>
<feature type="domain" description="AAA+ ATPase" evidence="5">
    <location>
        <begin position="25"/>
        <end position="575"/>
    </location>
</feature>
<evidence type="ECO:0000259" key="5">
    <source>
        <dbReference type="SMART" id="SM00382"/>
    </source>
</evidence>
<feature type="region of interest" description="Disordered" evidence="4">
    <location>
        <begin position="179"/>
        <end position="199"/>
    </location>
</feature>
<evidence type="ECO:0000256" key="2">
    <source>
        <dbReference type="ARBA" id="ARBA00049666"/>
    </source>
</evidence>
<sequence>MTITKIHSREFAKEEYGGFEHTNIEGENLLIQGGNRTGKTLTFNAILYNLLGSRETIELSTGRNNNVSLHFSDGTEFRRGKLGAQFRRGDIEKSEEEAQEALADWLAEDPSTEVSSSQVIKNHFVHSHIEQMPISRLSEDARLDHIRSAVDQGTQESIEETDQEIDQLEERIAEIKQTLRRREEDKQERDSNLRSDENQLEKYERIQSLAESGELEEIIETIETNEELQQDLSEASQKQDFLQRKQRSKRKEKRQWERYRESERNGIIAEAVNDFVCPACSGHVDTELAENRLSRSRCPFCAVKDRSDEIKADIDEKISRSEEELEEIEEELEEIDSELESVDKEIAEIREEQPALSDVDGRIERVIRNNDYDFSAIVEEIEEELERYQSSIDEIEEVISEQENKIEELEAELESSEERLEEAKDEVEEMREDSINAEIEEFSEEWQEIFEKMAGEIGLEIQMMQDGDIEIPGAEGPRKYDRAGDLSDAEITFMNISFAVAYNRFVRESDTTEWSTIVCDEPFSNLDAEGRVNLLEFIESCDEQIICTSSDKSLLDEFPKTGQLTRHRIQASLGRYT</sequence>
<dbReference type="AlphaFoldDB" id="B9LP90"/>
<feature type="coiled-coil region" evidence="3">
    <location>
        <begin position="311"/>
        <end position="352"/>
    </location>
</feature>
<dbReference type="Gene3D" id="3.40.50.300">
    <property type="entry name" value="P-loop containing nucleotide triphosphate hydrolases"/>
    <property type="match status" value="2"/>
</dbReference>
<evidence type="ECO:0000313" key="7">
    <source>
        <dbReference type="Proteomes" id="UP000000740"/>
    </source>
</evidence>
<name>B9LP90_HALLT</name>
<accession>B9LP90</accession>
<dbReference type="InterPro" id="IPR027417">
    <property type="entry name" value="P-loop_NTPase"/>
</dbReference>
<dbReference type="Proteomes" id="UP000000740">
    <property type="component" value="Chromosome 1"/>
</dbReference>
<dbReference type="eggNOG" id="arCOG00368">
    <property type="taxonomic scope" value="Archaea"/>
</dbReference>
<evidence type="ECO:0000256" key="4">
    <source>
        <dbReference type="SAM" id="MobiDB-lite"/>
    </source>
</evidence>
<evidence type="ECO:0000313" key="6">
    <source>
        <dbReference type="EMBL" id="ACM57178.1"/>
    </source>
</evidence>
<dbReference type="PANTHER" id="PTHR32114:SF2">
    <property type="entry name" value="ABC TRANSPORTER ABCH.3"/>
    <property type="match status" value="1"/>
</dbReference>
<feature type="compositionally biased region" description="Basic and acidic residues" evidence="4">
    <location>
        <begin position="180"/>
        <end position="199"/>
    </location>
</feature>
<keyword evidence="1 3" id="KW-0175">Coiled coil</keyword>
<dbReference type="InterPro" id="IPR003593">
    <property type="entry name" value="AAA+_ATPase"/>
</dbReference>
<feature type="coiled-coil region" evidence="3">
    <location>
        <begin position="378"/>
        <end position="440"/>
    </location>
</feature>
<dbReference type="SUPFAM" id="SSF52540">
    <property type="entry name" value="P-loop containing nucleoside triphosphate hydrolases"/>
    <property type="match status" value="1"/>
</dbReference>
<dbReference type="PANTHER" id="PTHR32114">
    <property type="entry name" value="ABC TRANSPORTER ABCH.3"/>
    <property type="match status" value="1"/>
</dbReference>
<evidence type="ECO:0000256" key="3">
    <source>
        <dbReference type="SAM" id="Coils"/>
    </source>
</evidence>
<protein>
    <submittedName>
        <fullName evidence="6">AAA ATPase</fullName>
    </submittedName>
</protein>
<organism evidence="6 7">
    <name type="scientific">Halorubrum lacusprofundi (strain ATCC 49239 / DSM 5036 / JCM 8891 / ACAM 34)</name>
    <dbReference type="NCBI Taxonomy" id="416348"/>
    <lineage>
        <taxon>Archaea</taxon>
        <taxon>Methanobacteriati</taxon>
        <taxon>Methanobacteriota</taxon>
        <taxon>Stenosarchaea group</taxon>
        <taxon>Halobacteria</taxon>
        <taxon>Halobacteriales</taxon>
        <taxon>Haloferacaceae</taxon>
        <taxon>Halorubrum</taxon>
    </lineage>
</organism>
<dbReference type="EMBL" id="CP001365">
    <property type="protein sequence ID" value="ACM57178.1"/>
    <property type="molecule type" value="Genomic_DNA"/>
</dbReference>
<gene>
    <name evidence="6" type="ordered locus">Hlac_1592</name>
</gene>
<reference evidence="6 7" key="1">
    <citation type="journal article" date="2016" name="Stand. Genomic Sci.">
        <title>Complete genome sequence of the Antarctic Halorubrum lacusprofundi type strain ACAM 34.</title>
        <authorList>
            <person name="Anderson I.J."/>
            <person name="DasSarma P."/>
            <person name="Lucas S."/>
            <person name="Copeland A."/>
            <person name="Lapidus A."/>
            <person name="Del Rio T.G."/>
            <person name="Tice H."/>
            <person name="Dalin E."/>
            <person name="Bruce D.C."/>
            <person name="Goodwin L."/>
            <person name="Pitluck S."/>
            <person name="Sims D."/>
            <person name="Brettin T.S."/>
            <person name="Detter J.C."/>
            <person name="Han C.S."/>
            <person name="Larimer F."/>
            <person name="Hauser L."/>
            <person name="Land M."/>
            <person name="Ivanova N."/>
            <person name="Richardson P."/>
            <person name="Cavicchioli R."/>
            <person name="DasSarma S."/>
            <person name="Woese C.R."/>
            <person name="Kyrpides N.C."/>
        </authorList>
    </citation>
    <scope>NUCLEOTIDE SEQUENCE [LARGE SCALE GENOMIC DNA]</scope>
    <source>
        <strain evidence="7">ATCC 49239 / DSM 5036 / JCM 8891 / ACAM 34</strain>
    </source>
</reference>
<dbReference type="KEGG" id="hla:Hlac_1592"/>
<evidence type="ECO:0000256" key="1">
    <source>
        <dbReference type="ARBA" id="ARBA00023054"/>
    </source>
</evidence>
<comment type="similarity">
    <text evidence="2">Belongs to the Sph1/Sph2 family.</text>
</comment>
<feature type="coiled-coil region" evidence="3">
    <location>
        <begin position="218"/>
        <end position="245"/>
    </location>
</feature>